<dbReference type="InterPro" id="IPR043128">
    <property type="entry name" value="Rev_trsase/Diguanyl_cyclase"/>
</dbReference>
<dbReference type="InterPro" id="IPR029787">
    <property type="entry name" value="Nucleotide_cyclase"/>
</dbReference>
<dbReference type="GO" id="GO:0052621">
    <property type="term" value="F:diguanylate cyclase activity"/>
    <property type="evidence" value="ECO:0007669"/>
    <property type="project" value="UniProtKB-EC"/>
</dbReference>
<keyword evidence="1" id="KW-0812">Transmembrane</keyword>
<evidence type="ECO:0000313" key="4">
    <source>
        <dbReference type="Proteomes" id="UP001164965"/>
    </source>
</evidence>
<name>A0ABY6P2M5_9NOCA</name>
<evidence type="ECO:0000256" key="1">
    <source>
        <dbReference type="SAM" id="Phobius"/>
    </source>
</evidence>
<dbReference type="NCBIfam" id="TIGR00254">
    <property type="entry name" value="GGDEF"/>
    <property type="match status" value="1"/>
</dbReference>
<proteinExistence type="predicted"/>
<feature type="transmembrane region" description="Helical" evidence="1">
    <location>
        <begin position="37"/>
        <end position="58"/>
    </location>
</feature>
<feature type="transmembrane region" description="Helical" evidence="1">
    <location>
        <begin position="64"/>
        <end position="82"/>
    </location>
</feature>
<dbReference type="InterPro" id="IPR000160">
    <property type="entry name" value="GGDEF_dom"/>
</dbReference>
<dbReference type="Gene3D" id="3.30.70.270">
    <property type="match status" value="1"/>
</dbReference>
<dbReference type="InterPro" id="IPR050469">
    <property type="entry name" value="Diguanylate_Cyclase"/>
</dbReference>
<keyword evidence="1" id="KW-0472">Membrane</keyword>
<keyword evidence="3" id="KW-0808">Transferase</keyword>
<dbReference type="EC" id="2.7.7.65" evidence="3"/>
<dbReference type="EMBL" id="CP110615">
    <property type="protein sequence ID" value="UZJ25788.1"/>
    <property type="molecule type" value="Genomic_DNA"/>
</dbReference>
<dbReference type="CDD" id="cd01949">
    <property type="entry name" value="GGDEF"/>
    <property type="match status" value="1"/>
</dbReference>
<dbReference type="Proteomes" id="UP001164965">
    <property type="component" value="Chromosome"/>
</dbReference>
<dbReference type="Pfam" id="PF00990">
    <property type="entry name" value="GGDEF"/>
    <property type="match status" value="1"/>
</dbReference>
<dbReference type="PANTHER" id="PTHR45138:SF9">
    <property type="entry name" value="DIGUANYLATE CYCLASE DGCM-RELATED"/>
    <property type="match status" value="1"/>
</dbReference>
<feature type="transmembrane region" description="Helical" evidence="1">
    <location>
        <begin position="177"/>
        <end position="202"/>
    </location>
</feature>
<dbReference type="PROSITE" id="PS50887">
    <property type="entry name" value="GGDEF"/>
    <property type="match status" value="1"/>
</dbReference>
<sequence length="440" mass="46681">MTVDRPTGGLRGDVIVPQRRGWLPRWALWTIPLPARVFLLGVEATALAVTVFLLWGQPVSGVELARVGALAVLGIGYVEGAARVERIKHYLGAGTVFSDQMSVWLFAATLTVPPGWAALLVIVLYTHATWQRRRDHSGLPYRAAFTAATVVLAVVSASALLSTTGREHVLTGGLRGPVLLVVALAAYTAVNFGVLLGGMWLTARPPSVRVLLPSRDVLGYEIATLVLGVVAAQFLLTTPVLTPVVVGLAALLHRSSLVKALHQRARTDTKTGLLSHPAWVEHAETAIASARSAGTPFSVMFCDLDRFKVINDTHGHLVGDTVLGAVADCLRAELRDHDGIGRFGGEEFVVFLEVSPEQAERVADRVRAAVAALTPAPGVHVTMSIGVAHHRTPASDGARLPAHRETDTATSAELSGMLARADTAMMAAKAAGRDRIRTAA</sequence>
<feature type="transmembrane region" description="Helical" evidence="1">
    <location>
        <begin position="145"/>
        <end position="165"/>
    </location>
</feature>
<gene>
    <name evidence="3" type="ORF">RHODO2019_04920</name>
</gene>
<dbReference type="PANTHER" id="PTHR45138">
    <property type="entry name" value="REGULATORY COMPONENTS OF SENSORY TRANSDUCTION SYSTEM"/>
    <property type="match status" value="1"/>
</dbReference>
<evidence type="ECO:0000259" key="2">
    <source>
        <dbReference type="PROSITE" id="PS50887"/>
    </source>
</evidence>
<keyword evidence="1" id="KW-1133">Transmembrane helix</keyword>
<feature type="transmembrane region" description="Helical" evidence="1">
    <location>
        <begin position="103"/>
        <end position="125"/>
    </location>
</feature>
<keyword evidence="4" id="KW-1185">Reference proteome</keyword>
<organism evidence="3 4">
    <name type="scientific">Rhodococcus antarcticus</name>
    <dbReference type="NCBI Taxonomy" id="2987751"/>
    <lineage>
        <taxon>Bacteria</taxon>
        <taxon>Bacillati</taxon>
        <taxon>Actinomycetota</taxon>
        <taxon>Actinomycetes</taxon>
        <taxon>Mycobacteriales</taxon>
        <taxon>Nocardiaceae</taxon>
        <taxon>Rhodococcus</taxon>
    </lineage>
</organism>
<dbReference type="SUPFAM" id="SSF55073">
    <property type="entry name" value="Nucleotide cyclase"/>
    <property type="match status" value="1"/>
</dbReference>
<evidence type="ECO:0000313" key="3">
    <source>
        <dbReference type="EMBL" id="UZJ25788.1"/>
    </source>
</evidence>
<feature type="transmembrane region" description="Helical" evidence="1">
    <location>
        <begin position="222"/>
        <end position="252"/>
    </location>
</feature>
<dbReference type="SMART" id="SM00267">
    <property type="entry name" value="GGDEF"/>
    <property type="match status" value="1"/>
</dbReference>
<dbReference type="RefSeq" id="WP_265383892.1">
    <property type="nucleotide sequence ID" value="NZ_CP110615.1"/>
</dbReference>
<reference evidence="3" key="1">
    <citation type="submission" date="2022-10" db="EMBL/GenBank/DDBJ databases">
        <title>Rhodococcus sp.75.</title>
        <authorList>
            <person name="Sun M."/>
        </authorList>
    </citation>
    <scope>NUCLEOTIDE SEQUENCE</scope>
    <source>
        <strain evidence="3">75</strain>
    </source>
</reference>
<protein>
    <submittedName>
        <fullName evidence="3">Diguanylate cyclase</fullName>
        <ecNumber evidence="3">2.7.7.65</ecNumber>
    </submittedName>
</protein>
<accession>A0ABY6P2M5</accession>
<feature type="domain" description="GGDEF" evidence="2">
    <location>
        <begin position="295"/>
        <end position="440"/>
    </location>
</feature>
<keyword evidence="3" id="KW-0548">Nucleotidyltransferase</keyword>